<dbReference type="CDD" id="cd12162">
    <property type="entry name" value="2-Hacid_dh_4"/>
    <property type="match status" value="1"/>
</dbReference>
<dbReference type="SUPFAM" id="SSF52283">
    <property type="entry name" value="Formate/glycerate dehydrogenase catalytic domain-like"/>
    <property type="match status" value="1"/>
</dbReference>
<dbReference type="OrthoDB" id="1522997at2"/>
<dbReference type="InterPro" id="IPR006139">
    <property type="entry name" value="D-isomer_2_OHA_DH_cat_dom"/>
</dbReference>
<dbReference type="Pfam" id="PF02826">
    <property type="entry name" value="2-Hacid_dh_C"/>
    <property type="match status" value="1"/>
</dbReference>
<dbReference type="FunFam" id="3.40.50.720:FF:000203">
    <property type="entry name" value="D-3-phosphoglycerate dehydrogenase (SerA)"/>
    <property type="match status" value="1"/>
</dbReference>
<dbReference type="AlphaFoldDB" id="A0A1M5VGJ4"/>
<dbReference type="EMBL" id="FQWQ01000004">
    <property type="protein sequence ID" value="SHH74402.1"/>
    <property type="molecule type" value="Genomic_DNA"/>
</dbReference>
<keyword evidence="2 4" id="KW-0560">Oxidoreductase</keyword>
<evidence type="ECO:0000256" key="2">
    <source>
        <dbReference type="ARBA" id="ARBA00023002"/>
    </source>
</evidence>
<keyword evidence="3" id="KW-0520">NAD</keyword>
<keyword evidence="8" id="KW-1185">Reference proteome</keyword>
<dbReference type="RefSeq" id="WP_073140094.1">
    <property type="nucleotide sequence ID" value="NZ_FQWQ01000004.1"/>
</dbReference>
<proteinExistence type="inferred from homology"/>
<dbReference type="PROSITE" id="PS00670">
    <property type="entry name" value="D_2_HYDROXYACID_DH_2"/>
    <property type="match status" value="1"/>
</dbReference>
<dbReference type="PANTHER" id="PTHR43761:SF1">
    <property type="entry name" value="D-ISOMER SPECIFIC 2-HYDROXYACID DEHYDROGENASE CATALYTIC DOMAIN-CONTAINING PROTEIN-RELATED"/>
    <property type="match status" value="1"/>
</dbReference>
<evidence type="ECO:0000259" key="5">
    <source>
        <dbReference type="Pfam" id="PF00389"/>
    </source>
</evidence>
<evidence type="ECO:0000259" key="6">
    <source>
        <dbReference type="Pfam" id="PF02826"/>
    </source>
</evidence>
<comment type="similarity">
    <text evidence="1 4">Belongs to the D-isomer specific 2-hydroxyacid dehydrogenase family.</text>
</comment>
<sequence length="316" mass="34131">MEIVITDGYTLNPGDLDWSGIQALGNVRYHDRTAPEDIADRCRHAEIIVTNKTPINAHTLEHATKLKLVAVTATGYNIIDVAAAYTKGVAVCNVPAYGTDSVAQHAIALMLELTNHVGENSRSVSQGDWSTASDWCYSTSPLIELSGKVFGIVGFGRIGQRTAAIAEALGMNVIFYSPSKKSFPAKQVSLETLFRESDFISLHCPLTLDNVGFVNKALLSLMKPTAFLINTSRGQLINEMDLATALKRGTLKGAALDVLSQEPPPAGHPLTGVKQCIITPHTAWLSVEARSRILNATIENIKHFLEGSPQNLVTAR</sequence>
<dbReference type="InterPro" id="IPR036291">
    <property type="entry name" value="NAD(P)-bd_dom_sf"/>
</dbReference>
<name>A0A1M5VGJ4_9BACT</name>
<dbReference type="STRING" id="947013.SAMN04488109_5093"/>
<feature type="domain" description="D-isomer specific 2-hydroxyacid dehydrogenase NAD-binding" evidence="6">
    <location>
        <begin position="107"/>
        <end position="283"/>
    </location>
</feature>
<feature type="domain" description="D-isomer specific 2-hydroxyacid dehydrogenase catalytic" evidence="5">
    <location>
        <begin position="22"/>
        <end position="313"/>
    </location>
</feature>
<dbReference type="Proteomes" id="UP000184212">
    <property type="component" value="Unassembled WGS sequence"/>
</dbReference>
<accession>A0A1M5VGJ4</accession>
<gene>
    <name evidence="7" type="ORF">SAMN04488109_5093</name>
</gene>
<evidence type="ECO:0000256" key="3">
    <source>
        <dbReference type="ARBA" id="ARBA00023027"/>
    </source>
</evidence>
<dbReference type="PROSITE" id="PS00671">
    <property type="entry name" value="D_2_HYDROXYACID_DH_3"/>
    <property type="match status" value="1"/>
</dbReference>
<dbReference type="GO" id="GO:0016616">
    <property type="term" value="F:oxidoreductase activity, acting on the CH-OH group of donors, NAD or NADP as acceptor"/>
    <property type="evidence" value="ECO:0007669"/>
    <property type="project" value="InterPro"/>
</dbReference>
<evidence type="ECO:0000256" key="1">
    <source>
        <dbReference type="ARBA" id="ARBA00005854"/>
    </source>
</evidence>
<dbReference type="GO" id="GO:0051287">
    <property type="term" value="F:NAD binding"/>
    <property type="evidence" value="ECO:0007669"/>
    <property type="project" value="InterPro"/>
</dbReference>
<dbReference type="PANTHER" id="PTHR43761">
    <property type="entry name" value="D-ISOMER SPECIFIC 2-HYDROXYACID DEHYDROGENASE FAMILY PROTEIN (AFU_ORTHOLOGUE AFUA_1G13630)"/>
    <property type="match status" value="1"/>
</dbReference>
<dbReference type="Pfam" id="PF00389">
    <property type="entry name" value="2-Hacid_dh"/>
    <property type="match status" value="1"/>
</dbReference>
<evidence type="ECO:0000313" key="7">
    <source>
        <dbReference type="EMBL" id="SHH74402.1"/>
    </source>
</evidence>
<protein>
    <submittedName>
        <fullName evidence="7">Glycerate dehydrogenase</fullName>
    </submittedName>
</protein>
<dbReference type="Gene3D" id="3.40.50.720">
    <property type="entry name" value="NAD(P)-binding Rossmann-like Domain"/>
    <property type="match status" value="2"/>
</dbReference>
<dbReference type="SUPFAM" id="SSF51735">
    <property type="entry name" value="NAD(P)-binding Rossmann-fold domains"/>
    <property type="match status" value="1"/>
</dbReference>
<evidence type="ECO:0000256" key="4">
    <source>
        <dbReference type="RuleBase" id="RU003719"/>
    </source>
</evidence>
<dbReference type="InterPro" id="IPR029753">
    <property type="entry name" value="D-isomer_DH_CS"/>
</dbReference>
<reference evidence="7 8" key="1">
    <citation type="submission" date="2016-11" db="EMBL/GenBank/DDBJ databases">
        <authorList>
            <person name="Jaros S."/>
            <person name="Januszkiewicz K."/>
            <person name="Wedrychowicz H."/>
        </authorList>
    </citation>
    <scope>NUCLEOTIDE SEQUENCE [LARGE SCALE GENOMIC DNA]</scope>
    <source>
        <strain evidence="7 8">DSM 24574</strain>
    </source>
</reference>
<dbReference type="InterPro" id="IPR050418">
    <property type="entry name" value="D-iso_2-hydroxyacid_DH_PdxB"/>
</dbReference>
<evidence type="ECO:0000313" key="8">
    <source>
        <dbReference type="Proteomes" id="UP000184212"/>
    </source>
</evidence>
<dbReference type="InterPro" id="IPR006140">
    <property type="entry name" value="D-isomer_DH_NAD-bd"/>
</dbReference>
<organism evidence="7 8">
    <name type="scientific">Chryseolinea serpens</name>
    <dbReference type="NCBI Taxonomy" id="947013"/>
    <lineage>
        <taxon>Bacteria</taxon>
        <taxon>Pseudomonadati</taxon>
        <taxon>Bacteroidota</taxon>
        <taxon>Cytophagia</taxon>
        <taxon>Cytophagales</taxon>
        <taxon>Fulvivirgaceae</taxon>
        <taxon>Chryseolinea</taxon>
    </lineage>
</organism>